<evidence type="ECO:0000313" key="2">
    <source>
        <dbReference type="Proteomes" id="UP000814140"/>
    </source>
</evidence>
<accession>A0ACB8SDX5</accession>
<proteinExistence type="predicted"/>
<organism evidence="1 2">
    <name type="scientific">Artomyces pyxidatus</name>
    <dbReference type="NCBI Taxonomy" id="48021"/>
    <lineage>
        <taxon>Eukaryota</taxon>
        <taxon>Fungi</taxon>
        <taxon>Dikarya</taxon>
        <taxon>Basidiomycota</taxon>
        <taxon>Agaricomycotina</taxon>
        <taxon>Agaricomycetes</taxon>
        <taxon>Russulales</taxon>
        <taxon>Auriscalpiaceae</taxon>
        <taxon>Artomyces</taxon>
    </lineage>
</organism>
<keyword evidence="2" id="KW-1185">Reference proteome</keyword>
<evidence type="ECO:0000313" key="1">
    <source>
        <dbReference type="EMBL" id="KAI0054437.1"/>
    </source>
</evidence>
<dbReference type="EMBL" id="MU277434">
    <property type="protein sequence ID" value="KAI0054437.1"/>
    <property type="molecule type" value="Genomic_DNA"/>
</dbReference>
<name>A0ACB8SDX5_9AGAM</name>
<feature type="non-terminal residue" evidence="1">
    <location>
        <position position="1"/>
    </location>
</feature>
<reference evidence="1" key="1">
    <citation type="submission" date="2021-03" db="EMBL/GenBank/DDBJ databases">
        <authorList>
            <consortium name="DOE Joint Genome Institute"/>
            <person name="Ahrendt S."/>
            <person name="Looney B.P."/>
            <person name="Miyauchi S."/>
            <person name="Morin E."/>
            <person name="Drula E."/>
            <person name="Courty P.E."/>
            <person name="Chicoki N."/>
            <person name="Fauchery L."/>
            <person name="Kohler A."/>
            <person name="Kuo A."/>
            <person name="Labutti K."/>
            <person name="Pangilinan J."/>
            <person name="Lipzen A."/>
            <person name="Riley R."/>
            <person name="Andreopoulos W."/>
            <person name="He G."/>
            <person name="Johnson J."/>
            <person name="Barry K.W."/>
            <person name="Grigoriev I.V."/>
            <person name="Nagy L."/>
            <person name="Hibbett D."/>
            <person name="Henrissat B."/>
            <person name="Matheny P.B."/>
            <person name="Labbe J."/>
            <person name="Martin F."/>
        </authorList>
    </citation>
    <scope>NUCLEOTIDE SEQUENCE</scope>
    <source>
        <strain evidence="1">HHB10654</strain>
    </source>
</reference>
<protein>
    <submittedName>
        <fullName evidence="1">Uncharacterized protein</fullName>
    </submittedName>
</protein>
<sequence>ILEAAVAGYVENYIICPGAISGAARGPINNGSAFFKYVSQALIAMQRIVYVGEGSNQFTIVHIDDVIDLFLRVFERARKGTPPGESPYARYFIASSQAVDWKTVVTIVGNELVFRVYGKQ</sequence>
<gene>
    <name evidence="1" type="ORF">BV25DRAFT_1843656</name>
</gene>
<reference evidence="1" key="2">
    <citation type="journal article" date="2022" name="New Phytol.">
        <title>Evolutionary transition to the ectomycorrhizal habit in the genomes of a hyperdiverse lineage of mushroom-forming fungi.</title>
        <authorList>
            <person name="Looney B."/>
            <person name="Miyauchi S."/>
            <person name="Morin E."/>
            <person name="Drula E."/>
            <person name="Courty P.E."/>
            <person name="Kohler A."/>
            <person name="Kuo A."/>
            <person name="LaButti K."/>
            <person name="Pangilinan J."/>
            <person name="Lipzen A."/>
            <person name="Riley R."/>
            <person name="Andreopoulos W."/>
            <person name="He G."/>
            <person name="Johnson J."/>
            <person name="Nolan M."/>
            <person name="Tritt A."/>
            <person name="Barry K.W."/>
            <person name="Grigoriev I.V."/>
            <person name="Nagy L.G."/>
            <person name="Hibbett D."/>
            <person name="Henrissat B."/>
            <person name="Matheny P.B."/>
            <person name="Labbe J."/>
            <person name="Martin F.M."/>
        </authorList>
    </citation>
    <scope>NUCLEOTIDE SEQUENCE</scope>
    <source>
        <strain evidence="1">HHB10654</strain>
    </source>
</reference>
<dbReference type="Proteomes" id="UP000814140">
    <property type="component" value="Unassembled WGS sequence"/>
</dbReference>
<comment type="caution">
    <text evidence="1">The sequence shown here is derived from an EMBL/GenBank/DDBJ whole genome shotgun (WGS) entry which is preliminary data.</text>
</comment>